<evidence type="ECO:0000256" key="3">
    <source>
        <dbReference type="ARBA" id="ARBA00023002"/>
    </source>
</evidence>
<dbReference type="SUPFAM" id="SSF56796">
    <property type="entry name" value="Dehydroquinate synthase-like"/>
    <property type="match status" value="1"/>
</dbReference>
<dbReference type="Pfam" id="PF00465">
    <property type="entry name" value="Fe-ADH"/>
    <property type="match status" value="1"/>
</dbReference>
<dbReference type="FunFam" id="1.20.1090.10:FF:000001">
    <property type="entry name" value="Aldehyde-alcohol dehydrogenase"/>
    <property type="match status" value="1"/>
</dbReference>
<evidence type="ECO:0000313" key="9">
    <source>
        <dbReference type="Proteomes" id="UP000094761"/>
    </source>
</evidence>
<comment type="cofactor">
    <cofactor evidence="1">
        <name>Fe cation</name>
        <dbReference type="ChEBI" id="CHEBI:24875"/>
    </cofactor>
</comment>
<dbReference type="Proteomes" id="UP001150001">
    <property type="component" value="Unassembled WGS sequence"/>
</dbReference>
<dbReference type="GO" id="GO:0004022">
    <property type="term" value="F:alcohol dehydrogenase (NAD+) activity"/>
    <property type="evidence" value="ECO:0007669"/>
    <property type="project" value="TreeGrafter"/>
</dbReference>
<dbReference type="GeneID" id="78077228"/>
<dbReference type="AlphaFoldDB" id="A0A178J4R2"/>
<dbReference type="FunFam" id="3.40.50.1970:FF:000003">
    <property type="entry name" value="Alcohol dehydrogenase, iron-containing"/>
    <property type="match status" value="1"/>
</dbReference>
<dbReference type="GO" id="GO:0008743">
    <property type="term" value="F:L-threonine 3-dehydrogenase activity"/>
    <property type="evidence" value="ECO:0007669"/>
    <property type="project" value="UniProtKB-EC"/>
</dbReference>
<dbReference type="CDD" id="cd08188">
    <property type="entry name" value="PDDH"/>
    <property type="match status" value="1"/>
</dbReference>
<sequence length="382" mass="40288">MTSAFFIPTVNLMGAGCLKDAADSIQSQGFKKGLIVTDKILSQIGMVKQVQDMLSERDVETVVFDGTQPNPTISNVNDGLSLLADNECDFVISLGGGSPHDCAKGIALVASNGGKIGDYEGVDQSAKPMLPLIAINTTAGTASEMTRFCIITDEERHIKMAIVDKHTTPLISVNDPELMLAKPASLTAATGMDALTHAVEAYVSIAATPITDAVAIKAIELIQAHLRKAVENGDDIEAREQMAYAQFMAGMAFNNASLGYVHAMAHQLGGFYDLPHGVCNAILLPHVQRYNAQVCPDRLRDVAKAMGVEVEGLNAEQGAEAAIDAIVALAKDVGIPAGIQELGAKSEDIPVLADNALKDACGFTNPKQATHEEISAIFEAAM</sequence>
<dbReference type="PANTHER" id="PTHR11496:SF102">
    <property type="entry name" value="ALCOHOL DEHYDROGENASE 4"/>
    <property type="match status" value="1"/>
</dbReference>
<dbReference type="EMBL" id="JAPFIT010000019">
    <property type="protein sequence ID" value="MDC5741877.1"/>
    <property type="molecule type" value="Genomic_DNA"/>
</dbReference>
<organism evidence="8 9">
    <name type="scientific">Vibrio europaeus</name>
    <dbReference type="NCBI Taxonomy" id="300876"/>
    <lineage>
        <taxon>Bacteria</taxon>
        <taxon>Pseudomonadati</taxon>
        <taxon>Pseudomonadota</taxon>
        <taxon>Gammaproteobacteria</taxon>
        <taxon>Vibrionales</taxon>
        <taxon>Vibrionaceae</taxon>
        <taxon>Vibrio</taxon>
        <taxon>Vibrio oreintalis group</taxon>
    </lineage>
</organism>
<dbReference type="Gene3D" id="1.20.1090.10">
    <property type="entry name" value="Dehydroquinate synthase-like - alpha domain"/>
    <property type="match status" value="1"/>
</dbReference>
<dbReference type="InterPro" id="IPR056798">
    <property type="entry name" value="ADH_Fe_C"/>
</dbReference>
<keyword evidence="10" id="KW-1185">Reference proteome</keyword>
<proteinExistence type="inferred from homology"/>
<evidence type="ECO:0000259" key="5">
    <source>
        <dbReference type="Pfam" id="PF00465"/>
    </source>
</evidence>
<comment type="similarity">
    <text evidence="2">Belongs to the iron-containing alcohol dehydrogenase family.</text>
</comment>
<dbReference type="GO" id="GO:0046872">
    <property type="term" value="F:metal ion binding"/>
    <property type="evidence" value="ECO:0007669"/>
    <property type="project" value="InterPro"/>
</dbReference>
<dbReference type="InterPro" id="IPR039697">
    <property type="entry name" value="Alcohol_dehydrogenase_Fe"/>
</dbReference>
<feature type="domain" description="Alcohol dehydrogenase iron-type/glycerol dehydrogenase GldA" evidence="5">
    <location>
        <begin position="8"/>
        <end position="176"/>
    </location>
</feature>
<evidence type="ECO:0000256" key="1">
    <source>
        <dbReference type="ARBA" id="ARBA00001962"/>
    </source>
</evidence>
<dbReference type="EC" id="1.1.1.103" evidence="7"/>
<evidence type="ECO:0000313" key="8">
    <source>
        <dbReference type="EMBL" id="OAM97072.1"/>
    </source>
</evidence>
<protein>
    <submittedName>
        <fullName evidence="8">L-threonine dehydrogenase</fullName>
        <ecNumber evidence="7">1.1.1.103</ecNumber>
    </submittedName>
</protein>
<dbReference type="PANTHER" id="PTHR11496">
    <property type="entry name" value="ALCOHOL DEHYDROGENASE"/>
    <property type="match status" value="1"/>
</dbReference>
<accession>A0A178J4R2</accession>
<reference evidence="7" key="2">
    <citation type="submission" date="2022-11" db="EMBL/GenBank/DDBJ databases">
        <title>Role of the vibriolysin VemA secreted by the emergent pathogen Vibrio europaeus in the colonization of Manila clam mucus.</title>
        <authorList>
            <person name="Martinez C."/>
            <person name="Rodriguez S."/>
            <person name="Vences A."/>
            <person name="Barja J.L."/>
            <person name="Toranzo A.E."/>
            <person name="Dubert J."/>
        </authorList>
    </citation>
    <scope>NUCLEOTIDE SEQUENCE</scope>
    <source>
        <strain evidence="7">3454</strain>
    </source>
</reference>
<dbReference type="Gene3D" id="3.40.50.1970">
    <property type="match status" value="1"/>
</dbReference>
<evidence type="ECO:0000313" key="10">
    <source>
        <dbReference type="Proteomes" id="UP001150001"/>
    </source>
</evidence>
<dbReference type="InterPro" id="IPR001670">
    <property type="entry name" value="ADH_Fe/GldA"/>
</dbReference>
<evidence type="ECO:0000259" key="6">
    <source>
        <dbReference type="Pfam" id="PF25137"/>
    </source>
</evidence>
<evidence type="ECO:0000313" key="7">
    <source>
        <dbReference type="EMBL" id="MDC5741877.1"/>
    </source>
</evidence>
<evidence type="ECO:0000256" key="4">
    <source>
        <dbReference type="ARBA" id="ARBA00023027"/>
    </source>
</evidence>
<keyword evidence="4" id="KW-0520">NAD</keyword>
<keyword evidence="3 7" id="KW-0560">Oxidoreductase</keyword>
<evidence type="ECO:0000256" key="2">
    <source>
        <dbReference type="ARBA" id="ARBA00007358"/>
    </source>
</evidence>
<dbReference type="Pfam" id="PF25137">
    <property type="entry name" value="ADH_Fe_C"/>
    <property type="match status" value="1"/>
</dbReference>
<dbReference type="Proteomes" id="UP000094761">
    <property type="component" value="Unassembled WGS sequence"/>
</dbReference>
<dbReference type="NCBIfam" id="NF007363">
    <property type="entry name" value="PRK09860.1"/>
    <property type="match status" value="1"/>
</dbReference>
<gene>
    <name evidence="7" type="primary">yiaY</name>
    <name evidence="8" type="ORF">AZ468_16055</name>
    <name evidence="7" type="ORF">OPW20_17525</name>
</gene>
<dbReference type="EMBL" id="LUAX01000007">
    <property type="protein sequence ID" value="OAM97072.1"/>
    <property type="molecule type" value="Genomic_DNA"/>
</dbReference>
<dbReference type="PROSITE" id="PS00060">
    <property type="entry name" value="ADH_IRON_2"/>
    <property type="match status" value="1"/>
</dbReference>
<name>A0A178J4R2_9VIBR</name>
<reference evidence="8 9" key="1">
    <citation type="submission" date="2016-03" db="EMBL/GenBank/DDBJ databases">
        <title>Draft genome sequence of the Vibrio tubiashii subs. europaeus.</title>
        <authorList>
            <person name="Spinard E."/>
            <person name="Dubert J."/>
            <person name="Nelson D.R."/>
            <person name="Barja J.L."/>
        </authorList>
    </citation>
    <scope>NUCLEOTIDE SEQUENCE [LARGE SCALE GENOMIC DNA]</scope>
    <source>
        <strain evidence="9">PP-638</strain>
        <strain evidence="8">PP2-638</strain>
    </source>
</reference>
<dbReference type="InterPro" id="IPR018211">
    <property type="entry name" value="ADH_Fe_CS"/>
</dbReference>
<dbReference type="OrthoDB" id="9815791at2"/>
<feature type="domain" description="Fe-containing alcohol dehydrogenase-like C-terminal" evidence="6">
    <location>
        <begin position="187"/>
        <end position="382"/>
    </location>
</feature>
<comment type="caution">
    <text evidence="8">The sequence shown here is derived from an EMBL/GenBank/DDBJ whole genome shotgun (WGS) entry which is preliminary data.</text>
</comment>
<dbReference type="RefSeq" id="WP_069668282.1">
    <property type="nucleotide sequence ID" value="NZ_JAPFIM010000015.1"/>
</dbReference>
<dbReference type="PROSITE" id="PS00913">
    <property type="entry name" value="ADH_IRON_1"/>
    <property type="match status" value="1"/>
</dbReference>